<dbReference type="OrthoDB" id="248923at2759"/>
<evidence type="ECO:0000256" key="3">
    <source>
        <dbReference type="ARBA" id="ARBA00022679"/>
    </source>
</evidence>
<dbReference type="Proteomes" id="UP000193920">
    <property type="component" value="Unassembled WGS sequence"/>
</dbReference>
<dbReference type="PANTHER" id="PTHR45998:SF2">
    <property type="entry name" value="SERINE_THREONINE-PROTEIN KINASE 16"/>
    <property type="match status" value="1"/>
</dbReference>
<gene>
    <name evidence="11" type="ORF">LY90DRAFT_661944</name>
</gene>
<dbReference type="AlphaFoldDB" id="A0A1Y2BS13"/>
<name>A0A1Y2BS13_9FUNG</name>
<evidence type="ECO:0000256" key="4">
    <source>
        <dbReference type="ARBA" id="ARBA00022741"/>
    </source>
</evidence>
<dbReference type="SUPFAM" id="SSF56112">
    <property type="entry name" value="Protein kinase-like (PK-like)"/>
    <property type="match status" value="1"/>
</dbReference>
<proteinExistence type="predicted"/>
<evidence type="ECO:0000313" key="11">
    <source>
        <dbReference type="EMBL" id="ORY37539.1"/>
    </source>
</evidence>
<dbReference type="GO" id="GO:0005524">
    <property type="term" value="F:ATP binding"/>
    <property type="evidence" value="ECO:0007669"/>
    <property type="project" value="UniProtKB-UniRule"/>
</dbReference>
<keyword evidence="2" id="KW-0723">Serine/threonine-protein kinase</keyword>
<dbReference type="STRING" id="1754190.A0A1Y2BS13"/>
<evidence type="ECO:0000256" key="8">
    <source>
        <dbReference type="ARBA" id="ARBA00048679"/>
    </source>
</evidence>
<keyword evidence="12" id="KW-1185">Reference proteome</keyword>
<evidence type="ECO:0000313" key="12">
    <source>
        <dbReference type="Proteomes" id="UP000193920"/>
    </source>
</evidence>
<dbReference type="Gene3D" id="1.10.510.10">
    <property type="entry name" value="Transferase(Phosphotransferase) domain 1"/>
    <property type="match status" value="1"/>
</dbReference>
<keyword evidence="5 11" id="KW-0418">Kinase</keyword>
<evidence type="ECO:0000256" key="7">
    <source>
        <dbReference type="ARBA" id="ARBA00047899"/>
    </source>
</evidence>
<evidence type="ECO:0000256" key="6">
    <source>
        <dbReference type="ARBA" id="ARBA00022840"/>
    </source>
</evidence>
<dbReference type="GO" id="GO:0005794">
    <property type="term" value="C:Golgi apparatus"/>
    <property type="evidence" value="ECO:0007669"/>
    <property type="project" value="TreeGrafter"/>
</dbReference>
<keyword evidence="3" id="KW-0808">Transferase</keyword>
<comment type="catalytic activity">
    <reaction evidence="8">
        <text>L-seryl-[protein] + ATP = O-phospho-L-seryl-[protein] + ADP + H(+)</text>
        <dbReference type="Rhea" id="RHEA:17989"/>
        <dbReference type="Rhea" id="RHEA-COMP:9863"/>
        <dbReference type="Rhea" id="RHEA-COMP:11604"/>
        <dbReference type="ChEBI" id="CHEBI:15378"/>
        <dbReference type="ChEBI" id="CHEBI:29999"/>
        <dbReference type="ChEBI" id="CHEBI:30616"/>
        <dbReference type="ChEBI" id="CHEBI:83421"/>
        <dbReference type="ChEBI" id="CHEBI:456216"/>
        <dbReference type="EC" id="2.7.11.1"/>
    </reaction>
</comment>
<feature type="binding site" evidence="9">
    <location>
        <position position="83"/>
    </location>
    <ligand>
        <name>ATP</name>
        <dbReference type="ChEBI" id="CHEBI:30616"/>
    </ligand>
</feature>
<dbReference type="Pfam" id="PF00069">
    <property type="entry name" value="Pkinase"/>
    <property type="match status" value="1"/>
</dbReference>
<dbReference type="PROSITE" id="PS00107">
    <property type="entry name" value="PROTEIN_KINASE_ATP"/>
    <property type="match status" value="1"/>
</dbReference>
<comment type="caution">
    <text evidence="11">The sequence shown here is derived from an EMBL/GenBank/DDBJ whole genome shotgun (WGS) entry which is preliminary data.</text>
</comment>
<dbReference type="EC" id="2.7.11.1" evidence="1"/>
<dbReference type="InterPro" id="IPR011009">
    <property type="entry name" value="Kinase-like_dom_sf"/>
</dbReference>
<protein>
    <recommendedName>
        <fullName evidence="1">non-specific serine/threonine protein kinase</fullName>
        <ecNumber evidence="1">2.7.11.1</ecNumber>
    </recommendedName>
</protein>
<dbReference type="GO" id="GO:0004674">
    <property type="term" value="F:protein serine/threonine kinase activity"/>
    <property type="evidence" value="ECO:0007669"/>
    <property type="project" value="UniProtKB-KW"/>
</dbReference>
<sequence>MCHHIICCNKNGFNYIINYILNTLAWIVASIKVFITSHLGGYPKVILNNEQYTVLRGIGEGGFAYVYLVRKTNSPDSTLYALKRIPIQLPEQEERVRNEINAHKSVEGCSKILKLIDYAIVKKRDGTSEGMLLLPYCANGSLQDLINETFKRTRKGLQFDLILKILIDICDGLEEFHKQEPCLAYRDLKPQNVALDSEKHAILMDLGSVSSARMTLSTRHDVLVLKDFVSETVTSTYRPPEFFEPLVDMKIDERTDIWSLGCTMFAMAYGESPYNGTHTSTLSQVAIPDDSTYDPNFNQLIKKCLEIDINKRITLPEVKSIIYGFINAQNFEPSAV</sequence>
<reference evidence="11 12" key="1">
    <citation type="submission" date="2016-08" db="EMBL/GenBank/DDBJ databases">
        <title>A Parts List for Fungal Cellulosomes Revealed by Comparative Genomics.</title>
        <authorList>
            <consortium name="DOE Joint Genome Institute"/>
            <person name="Haitjema C.H."/>
            <person name="Gilmore S.P."/>
            <person name="Henske J.K."/>
            <person name="Solomon K.V."/>
            <person name="De Groot R."/>
            <person name="Kuo A."/>
            <person name="Mondo S.J."/>
            <person name="Salamov A.A."/>
            <person name="Labutti K."/>
            <person name="Zhao Z."/>
            <person name="Chiniquy J."/>
            <person name="Barry K."/>
            <person name="Brewer H.M."/>
            <person name="Purvine S.O."/>
            <person name="Wright A.T."/>
            <person name="Boxma B."/>
            <person name="Van Alen T."/>
            <person name="Hackstein J.H."/>
            <person name="Baker S.E."/>
            <person name="Grigoriev I.V."/>
            <person name="O'Malley M.A."/>
        </authorList>
    </citation>
    <scope>NUCLEOTIDE SEQUENCE [LARGE SCALE GENOMIC DNA]</scope>
    <source>
        <strain evidence="11 12">G1</strain>
    </source>
</reference>
<evidence type="ECO:0000256" key="9">
    <source>
        <dbReference type="PROSITE-ProRule" id="PRU10141"/>
    </source>
</evidence>
<evidence type="ECO:0000256" key="5">
    <source>
        <dbReference type="ARBA" id="ARBA00022777"/>
    </source>
</evidence>
<evidence type="ECO:0000256" key="1">
    <source>
        <dbReference type="ARBA" id="ARBA00012513"/>
    </source>
</evidence>
<evidence type="ECO:0000256" key="2">
    <source>
        <dbReference type="ARBA" id="ARBA00022527"/>
    </source>
</evidence>
<dbReference type="EMBL" id="MCOG01000142">
    <property type="protein sequence ID" value="ORY37539.1"/>
    <property type="molecule type" value="Genomic_DNA"/>
</dbReference>
<dbReference type="PANTHER" id="PTHR45998">
    <property type="entry name" value="SERINE/THREONINE-PROTEIN KINASE 16"/>
    <property type="match status" value="1"/>
</dbReference>
<organism evidence="11 12">
    <name type="scientific">Neocallimastix californiae</name>
    <dbReference type="NCBI Taxonomy" id="1754190"/>
    <lineage>
        <taxon>Eukaryota</taxon>
        <taxon>Fungi</taxon>
        <taxon>Fungi incertae sedis</taxon>
        <taxon>Chytridiomycota</taxon>
        <taxon>Chytridiomycota incertae sedis</taxon>
        <taxon>Neocallimastigomycetes</taxon>
        <taxon>Neocallimastigales</taxon>
        <taxon>Neocallimastigaceae</taxon>
        <taxon>Neocallimastix</taxon>
    </lineage>
</organism>
<dbReference type="InterPro" id="IPR017441">
    <property type="entry name" value="Protein_kinase_ATP_BS"/>
</dbReference>
<comment type="catalytic activity">
    <reaction evidence="7">
        <text>L-threonyl-[protein] + ATP = O-phospho-L-threonyl-[protein] + ADP + H(+)</text>
        <dbReference type="Rhea" id="RHEA:46608"/>
        <dbReference type="Rhea" id="RHEA-COMP:11060"/>
        <dbReference type="Rhea" id="RHEA-COMP:11605"/>
        <dbReference type="ChEBI" id="CHEBI:15378"/>
        <dbReference type="ChEBI" id="CHEBI:30013"/>
        <dbReference type="ChEBI" id="CHEBI:30616"/>
        <dbReference type="ChEBI" id="CHEBI:61977"/>
        <dbReference type="ChEBI" id="CHEBI:456216"/>
        <dbReference type="EC" id="2.7.11.1"/>
    </reaction>
</comment>
<evidence type="ECO:0000259" key="10">
    <source>
        <dbReference type="PROSITE" id="PS50011"/>
    </source>
</evidence>
<dbReference type="InterPro" id="IPR052239">
    <property type="entry name" value="Ser/Thr-specific_kinases"/>
</dbReference>
<feature type="domain" description="Protein kinase" evidence="10">
    <location>
        <begin position="52"/>
        <end position="326"/>
    </location>
</feature>
<dbReference type="PROSITE" id="PS50011">
    <property type="entry name" value="PROTEIN_KINASE_DOM"/>
    <property type="match status" value="1"/>
</dbReference>
<dbReference type="InterPro" id="IPR000719">
    <property type="entry name" value="Prot_kinase_dom"/>
</dbReference>
<keyword evidence="4 9" id="KW-0547">Nucleotide-binding</keyword>
<keyword evidence="6 9" id="KW-0067">ATP-binding</keyword>
<accession>A0A1Y2BS13</accession>
<dbReference type="SMART" id="SM00220">
    <property type="entry name" value="S_TKc"/>
    <property type="match status" value="1"/>
</dbReference>